<name>A0A7C9FDR2_9BACT</name>
<proteinExistence type="predicted"/>
<keyword evidence="3" id="KW-1185">Reference proteome</keyword>
<dbReference type="RefSeq" id="WP_152761482.1">
    <property type="nucleotide sequence ID" value="NZ_WHLY01000002.1"/>
</dbReference>
<dbReference type="AlphaFoldDB" id="A0A7C9FDR2"/>
<dbReference type="Gene3D" id="3.30.70.1290">
    <property type="entry name" value="Transposase IS200-like"/>
    <property type="match status" value="1"/>
</dbReference>
<organism evidence="2 3">
    <name type="scientific">Salmonirosea aquatica</name>
    <dbReference type="NCBI Taxonomy" id="2654236"/>
    <lineage>
        <taxon>Bacteria</taxon>
        <taxon>Pseudomonadati</taxon>
        <taxon>Bacteroidota</taxon>
        <taxon>Cytophagia</taxon>
        <taxon>Cytophagales</taxon>
        <taxon>Spirosomataceae</taxon>
        <taxon>Salmonirosea</taxon>
    </lineage>
</organism>
<dbReference type="EMBL" id="WHLY01000002">
    <property type="protein sequence ID" value="MPR34890.1"/>
    <property type="molecule type" value="Genomic_DNA"/>
</dbReference>
<evidence type="ECO:0000313" key="2">
    <source>
        <dbReference type="EMBL" id="MPR34890.1"/>
    </source>
</evidence>
<dbReference type="GO" id="GO:0003677">
    <property type="term" value="F:DNA binding"/>
    <property type="evidence" value="ECO:0007669"/>
    <property type="project" value="InterPro"/>
</dbReference>
<dbReference type="InterPro" id="IPR002686">
    <property type="entry name" value="Transposase_17"/>
</dbReference>
<dbReference type="InterPro" id="IPR036515">
    <property type="entry name" value="Transposase_17_sf"/>
</dbReference>
<dbReference type="GO" id="GO:0004803">
    <property type="term" value="F:transposase activity"/>
    <property type="evidence" value="ECO:0007669"/>
    <property type="project" value="InterPro"/>
</dbReference>
<sequence length="220" mass="25970">MAKTEHYFVEFEDECFYHIYNRTIDSGKLFAHEGNFEFFLKRLDGYLSGFVEVYAFCLLSNHFHLLIKVSSEEALRKNLASFEEINSGKILALKKGEPSQKTVHEIVSHQFKKFFQSYAMAYNKQQDRVGTLFQTPFKRVKIDNDLYLTSIIKYIHTNPRKHGVEADFRTYRWSSYSRILLEKPTKLRKEEVLEWFGGRKPFVNAHEGDFDLPNGWGLEE</sequence>
<dbReference type="SUPFAM" id="SSF143422">
    <property type="entry name" value="Transposase IS200-like"/>
    <property type="match status" value="1"/>
</dbReference>
<gene>
    <name evidence="2" type="ORF">GBK04_16405</name>
</gene>
<dbReference type="Proteomes" id="UP000479293">
    <property type="component" value="Unassembled WGS sequence"/>
</dbReference>
<accession>A0A7C9FDR2</accession>
<reference evidence="2 3" key="1">
    <citation type="submission" date="2019-10" db="EMBL/GenBank/DDBJ databases">
        <title>Draft Genome Sequence of Cytophagaceae sp. SJW1-29.</title>
        <authorList>
            <person name="Choi A."/>
        </authorList>
    </citation>
    <scope>NUCLEOTIDE SEQUENCE [LARGE SCALE GENOMIC DNA]</scope>
    <source>
        <strain evidence="2 3">SJW1-29</strain>
    </source>
</reference>
<dbReference type="SMART" id="SM01321">
    <property type="entry name" value="Y1_Tnp"/>
    <property type="match status" value="1"/>
</dbReference>
<dbReference type="GO" id="GO:0006313">
    <property type="term" value="P:DNA transposition"/>
    <property type="evidence" value="ECO:0007669"/>
    <property type="project" value="InterPro"/>
</dbReference>
<comment type="caution">
    <text evidence="2">The sequence shown here is derived from an EMBL/GenBank/DDBJ whole genome shotgun (WGS) entry which is preliminary data.</text>
</comment>
<dbReference type="PANTHER" id="PTHR34322">
    <property type="entry name" value="TRANSPOSASE, Y1_TNP DOMAIN-CONTAINING"/>
    <property type="match status" value="1"/>
</dbReference>
<protein>
    <recommendedName>
        <fullName evidence="1">Transposase IS200-like domain-containing protein</fullName>
    </recommendedName>
</protein>
<evidence type="ECO:0000313" key="3">
    <source>
        <dbReference type="Proteomes" id="UP000479293"/>
    </source>
</evidence>
<evidence type="ECO:0000259" key="1">
    <source>
        <dbReference type="SMART" id="SM01321"/>
    </source>
</evidence>
<dbReference type="PANTHER" id="PTHR34322:SF2">
    <property type="entry name" value="TRANSPOSASE IS200-LIKE DOMAIN-CONTAINING PROTEIN"/>
    <property type="match status" value="1"/>
</dbReference>
<feature type="domain" description="Transposase IS200-like" evidence="1">
    <location>
        <begin position="12"/>
        <end position="158"/>
    </location>
</feature>